<dbReference type="InterPro" id="IPR009057">
    <property type="entry name" value="Homeodomain-like_sf"/>
</dbReference>
<dbReference type="Pfam" id="PF00249">
    <property type="entry name" value="Myb_DNA-binding"/>
    <property type="match status" value="2"/>
</dbReference>
<dbReference type="InterPro" id="IPR017930">
    <property type="entry name" value="Myb_dom"/>
</dbReference>
<evidence type="ECO:0000313" key="8">
    <source>
        <dbReference type="EMBL" id="KAE7998476.1"/>
    </source>
</evidence>
<evidence type="ECO:0000259" key="6">
    <source>
        <dbReference type="PROSITE" id="PS50090"/>
    </source>
</evidence>
<dbReference type="SUPFAM" id="SSF46689">
    <property type="entry name" value="Homeodomain-like"/>
    <property type="match status" value="1"/>
</dbReference>
<comment type="subcellular location">
    <subcellularLocation>
        <location evidence="1">Nucleus</location>
    </subcellularLocation>
</comment>
<dbReference type="CDD" id="cd00167">
    <property type="entry name" value="SANT"/>
    <property type="match status" value="2"/>
</dbReference>
<dbReference type="FunFam" id="1.10.10.60:FF:000001">
    <property type="entry name" value="MYB-related transcription factor"/>
    <property type="match status" value="1"/>
</dbReference>
<dbReference type="EMBL" id="CM017321">
    <property type="protein sequence ID" value="KAE7998476.1"/>
    <property type="molecule type" value="Genomic_DNA"/>
</dbReference>
<keyword evidence="9" id="KW-1185">Reference proteome</keyword>
<feature type="domain" description="HTH myb-type" evidence="7">
    <location>
        <begin position="129"/>
        <end position="183"/>
    </location>
</feature>
<keyword evidence="2" id="KW-0677">Repeat</keyword>
<dbReference type="GO" id="GO:0003677">
    <property type="term" value="F:DNA binding"/>
    <property type="evidence" value="ECO:0007669"/>
    <property type="project" value="UniProtKB-KW"/>
</dbReference>
<feature type="domain" description="HTH myb-type" evidence="7">
    <location>
        <begin position="76"/>
        <end position="128"/>
    </location>
</feature>
<dbReference type="InterPro" id="IPR001005">
    <property type="entry name" value="SANT/Myb"/>
</dbReference>
<proteinExistence type="predicted"/>
<dbReference type="AlphaFoldDB" id="A0A5N6QGN6"/>
<feature type="domain" description="Myb-like" evidence="6">
    <location>
        <begin position="129"/>
        <end position="179"/>
    </location>
</feature>
<dbReference type="PANTHER" id="PTHR47999:SF96">
    <property type="entry name" value="TRANSCRIPTION REPRESSOR MYB6-LIKE"/>
    <property type="match status" value="1"/>
</dbReference>
<dbReference type="PANTHER" id="PTHR47999">
    <property type="entry name" value="TRANSCRIPTION FACTOR MYB8-RELATED-RELATED"/>
    <property type="match status" value="1"/>
</dbReference>
<evidence type="ECO:0000256" key="3">
    <source>
        <dbReference type="ARBA" id="ARBA00023125"/>
    </source>
</evidence>
<dbReference type="OrthoDB" id="2143914at2759"/>
<protein>
    <submittedName>
        <fullName evidence="8">Uncharacterized protein</fullName>
    </submittedName>
</protein>
<evidence type="ECO:0000256" key="5">
    <source>
        <dbReference type="SAM" id="MobiDB-lite"/>
    </source>
</evidence>
<feature type="domain" description="Myb-like" evidence="6">
    <location>
        <begin position="76"/>
        <end position="128"/>
    </location>
</feature>
<evidence type="ECO:0000313" key="9">
    <source>
        <dbReference type="Proteomes" id="UP000327013"/>
    </source>
</evidence>
<organism evidence="8 9">
    <name type="scientific">Carpinus fangiana</name>
    <dbReference type="NCBI Taxonomy" id="176857"/>
    <lineage>
        <taxon>Eukaryota</taxon>
        <taxon>Viridiplantae</taxon>
        <taxon>Streptophyta</taxon>
        <taxon>Embryophyta</taxon>
        <taxon>Tracheophyta</taxon>
        <taxon>Spermatophyta</taxon>
        <taxon>Magnoliopsida</taxon>
        <taxon>eudicotyledons</taxon>
        <taxon>Gunneridae</taxon>
        <taxon>Pentapetalae</taxon>
        <taxon>rosids</taxon>
        <taxon>fabids</taxon>
        <taxon>Fagales</taxon>
        <taxon>Betulaceae</taxon>
        <taxon>Carpinus</taxon>
    </lineage>
</organism>
<dbReference type="GO" id="GO:0005634">
    <property type="term" value="C:nucleus"/>
    <property type="evidence" value="ECO:0007669"/>
    <property type="project" value="UniProtKB-SubCell"/>
</dbReference>
<evidence type="ECO:0000256" key="4">
    <source>
        <dbReference type="ARBA" id="ARBA00023242"/>
    </source>
</evidence>
<accession>A0A5N6QGN6</accession>
<evidence type="ECO:0000256" key="1">
    <source>
        <dbReference type="ARBA" id="ARBA00004123"/>
    </source>
</evidence>
<gene>
    <name evidence="8" type="ORF">FH972_003020</name>
</gene>
<keyword evidence="4" id="KW-0539">Nucleus</keyword>
<dbReference type="InterPro" id="IPR015495">
    <property type="entry name" value="Myb_TF_plants"/>
</dbReference>
<keyword evidence="3" id="KW-0238">DNA-binding</keyword>
<name>A0A5N6QGN6_9ROSI</name>
<evidence type="ECO:0000259" key="7">
    <source>
        <dbReference type="PROSITE" id="PS51294"/>
    </source>
</evidence>
<dbReference type="PROSITE" id="PS50090">
    <property type="entry name" value="MYB_LIKE"/>
    <property type="match status" value="2"/>
</dbReference>
<feature type="compositionally biased region" description="Basic and acidic residues" evidence="5">
    <location>
        <begin position="314"/>
        <end position="336"/>
    </location>
</feature>
<sequence length="384" mass="43547">MFLTMPAAGPSPTCAKLSVRSSRLYNKAFSSYKNTKSVSVLKDSTNSGLTLLQTASTRLLIPRTEQEMGRRPCCAKEGLNRGAWSAREDKILTNHIKIHGEGKWRDLPQRAGLKRCGKSCRLRWLNYLRPDIKRGNISLEEEELIIRLHKLLGNRWSLIAGRLPGRTDNEIKNYWNTNLSKRVEGDKNHDFKKECSKLERQGSMESNPGTKPETQPVIRTKAVRCTKVIIPWQLDNQMVKNTNIFPVWDCDSPSCSAQQDDNSCGFLKDFDINDLLISGVLYSDDHQDKEIINECEIGVDGDEVQPKNMSISCPDDHHQDFPASRDDDHDQAKHEDSMDEAAAARPDNWRDSHCSHGDPFQPNDHALDLTTLASFLNSEDEWIS</sequence>
<reference evidence="8 9" key="1">
    <citation type="submission" date="2019-06" db="EMBL/GenBank/DDBJ databases">
        <title>A chromosomal-level reference genome of Carpinus fangiana (Coryloideae, Betulaceae).</title>
        <authorList>
            <person name="Yang X."/>
            <person name="Wang Z."/>
            <person name="Zhang L."/>
            <person name="Hao G."/>
            <person name="Liu J."/>
            <person name="Yang Y."/>
        </authorList>
    </citation>
    <scope>NUCLEOTIDE SEQUENCE [LARGE SCALE GENOMIC DNA]</scope>
    <source>
        <strain evidence="8">Cfa_2016G</strain>
        <tissue evidence="8">Leaf</tissue>
    </source>
</reference>
<dbReference type="SMART" id="SM00717">
    <property type="entry name" value="SANT"/>
    <property type="match status" value="2"/>
</dbReference>
<feature type="compositionally biased region" description="Basic and acidic residues" evidence="5">
    <location>
        <begin position="347"/>
        <end position="356"/>
    </location>
</feature>
<dbReference type="Proteomes" id="UP000327013">
    <property type="component" value="Chromosome 1"/>
</dbReference>
<evidence type="ECO:0000256" key="2">
    <source>
        <dbReference type="ARBA" id="ARBA00022737"/>
    </source>
</evidence>
<dbReference type="Gene3D" id="1.10.10.60">
    <property type="entry name" value="Homeodomain-like"/>
    <property type="match status" value="2"/>
</dbReference>
<dbReference type="PROSITE" id="PS51294">
    <property type="entry name" value="HTH_MYB"/>
    <property type="match status" value="2"/>
</dbReference>
<feature type="region of interest" description="Disordered" evidence="5">
    <location>
        <begin position="308"/>
        <end position="363"/>
    </location>
</feature>